<dbReference type="EMBL" id="JBHSUA010000009">
    <property type="protein sequence ID" value="MFC6396429.1"/>
    <property type="molecule type" value="Genomic_DNA"/>
</dbReference>
<keyword evidence="5 6" id="KW-0456">Lyase</keyword>
<comment type="function">
    <text evidence="6">Catalyzes the conversion of 7,8-dihydroneopterin to 6-hydroxymethyl-7,8-dihydropterin.</text>
</comment>
<evidence type="ECO:0000259" key="7">
    <source>
        <dbReference type="SMART" id="SM00905"/>
    </source>
</evidence>
<reference evidence="9" key="1">
    <citation type="journal article" date="2019" name="Int. J. Syst. Evol. Microbiol.">
        <title>The Global Catalogue of Microorganisms (GCM) 10K type strain sequencing project: providing services to taxonomists for standard genome sequencing and annotation.</title>
        <authorList>
            <consortium name="The Broad Institute Genomics Platform"/>
            <consortium name="The Broad Institute Genome Sequencing Center for Infectious Disease"/>
            <person name="Wu L."/>
            <person name="Ma J."/>
        </authorList>
    </citation>
    <scope>NUCLEOTIDE SEQUENCE [LARGE SCALE GENOMIC DNA]</scope>
    <source>
        <strain evidence="9">CGMCC 1.15277</strain>
    </source>
</reference>
<proteinExistence type="inferred from homology"/>
<sequence>MLDWITIRGLRAFGFHGVFAEERRDGQEFIIDLRLGLAVHTDSDELPDTVDYSRISAEVIAIVQSDPVNLIETLAGRIANHCLTHELVEVAQVTVHKPHAPMDLAFDDVSVDITRSKP</sequence>
<comment type="pathway">
    <text evidence="2 6">Cofactor biosynthesis; tetrahydrofolate biosynthesis; 2-amino-4-hydroxy-6-hydroxymethyl-7,8-dihydropteridine diphosphate from 7,8-dihydroneopterin triphosphate: step 3/4.</text>
</comment>
<dbReference type="NCBIfam" id="TIGR00526">
    <property type="entry name" value="folB_dom"/>
    <property type="match status" value="1"/>
</dbReference>
<dbReference type="Pfam" id="PF02152">
    <property type="entry name" value="FolB"/>
    <property type="match status" value="1"/>
</dbReference>
<evidence type="ECO:0000256" key="2">
    <source>
        <dbReference type="ARBA" id="ARBA00005013"/>
    </source>
</evidence>
<dbReference type="PANTHER" id="PTHR42844">
    <property type="entry name" value="DIHYDRONEOPTERIN ALDOLASE 1-RELATED"/>
    <property type="match status" value="1"/>
</dbReference>
<dbReference type="PANTHER" id="PTHR42844:SF1">
    <property type="entry name" value="DIHYDRONEOPTERIN ALDOLASE 1-RELATED"/>
    <property type="match status" value="1"/>
</dbReference>
<dbReference type="NCBIfam" id="TIGR00525">
    <property type="entry name" value="folB"/>
    <property type="match status" value="1"/>
</dbReference>
<evidence type="ECO:0000256" key="3">
    <source>
        <dbReference type="ARBA" id="ARBA00005708"/>
    </source>
</evidence>
<evidence type="ECO:0000256" key="4">
    <source>
        <dbReference type="ARBA" id="ARBA00022909"/>
    </source>
</evidence>
<dbReference type="GO" id="GO:0004150">
    <property type="term" value="F:dihydroneopterin aldolase activity"/>
    <property type="evidence" value="ECO:0007669"/>
    <property type="project" value="UniProtKB-EC"/>
</dbReference>
<dbReference type="InterPro" id="IPR006157">
    <property type="entry name" value="FolB_dom"/>
</dbReference>
<accession>A0ABW1X1S4</accession>
<dbReference type="SMART" id="SM00905">
    <property type="entry name" value="FolB"/>
    <property type="match status" value="1"/>
</dbReference>
<keyword evidence="9" id="KW-1185">Reference proteome</keyword>
<evidence type="ECO:0000256" key="5">
    <source>
        <dbReference type="ARBA" id="ARBA00023239"/>
    </source>
</evidence>
<gene>
    <name evidence="8" type="primary">folB</name>
    <name evidence="8" type="ORF">ACFP57_05425</name>
</gene>
<organism evidence="8 9">
    <name type="scientific">Luteococcus sanguinis</name>
    <dbReference type="NCBI Taxonomy" id="174038"/>
    <lineage>
        <taxon>Bacteria</taxon>
        <taxon>Bacillati</taxon>
        <taxon>Actinomycetota</taxon>
        <taxon>Actinomycetes</taxon>
        <taxon>Propionibacteriales</taxon>
        <taxon>Propionibacteriaceae</taxon>
        <taxon>Luteococcus</taxon>
    </lineage>
</organism>
<comment type="catalytic activity">
    <reaction evidence="1 6">
        <text>7,8-dihydroneopterin = 6-hydroxymethyl-7,8-dihydropterin + glycolaldehyde</text>
        <dbReference type="Rhea" id="RHEA:10540"/>
        <dbReference type="ChEBI" id="CHEBI:17001"/>
        <dbReference type="ChEBI" id="CHEBI:17071"/>
        <dbReference type="ChEBI" id="CHEBI:44841"/>
        <dbReference type="EC" id="4.1.2.25"/>
    </reaction>
</comment>
<dbReference type="CDD" id="cd00534">
    <property type="entry name" value="DHNA_DHNTPE"/>
    <property type="match status" value="1"/>
</dbReference>
<feature type="domain" description="Dihydroneopterin aldolase/epimerase" evidence="7">
    <location>
        <begin position="5"/>
        <end position="115"/>
    </location>
</feature>
<evidence type="ECO:0000313" key="8">
    <source>
        <dbReference type="EMBL" id="MFC6396429.1"/>
    </source>
</evidence>
<keyword evidence="4 6" id="KW-0289">Folate biosynthesis</keyword>
<dbReference type="InterPro" id="IPR043133">
    <property type="entry name" value="GTP-CH-I_C/QueF"/>
</dbReference>
<dbReference type="Proteomes" id="UP001596266">
    <property type="component" value="Unassembled WGS sequence"/>
</dbReference>
<evidence type="ECO:0000256" key="1">
    <source>
        <dbReference type="ARBA" id="ARBA00001353"/>
    </source>
</evidence>
<dbReference type="RefSeq" id="WP_343884933.1">
    <property type="nucleotide sequence ID" value="NZ_BAAAKI010000004.1"/>
</dbReference>
<dbReference type="EC" id="4.1.2.25" evidence="6"/>
<evidence type="ECO:0000313" key="9">
    <source>
        <dbReference type="Proteomes" id="UP001596266"/>
    </source>
</evidence>
<name>A0ABW1X1S4_9ACTN</name>
<dbReference type="Gene3D" id="3.30.1130.10">
    <property type="match status" value="1"/>
</dbReference>
<protein>
    <recommendedName>
        <fullName evidence="6">7,8-dihydroneopterin aldolase</fullName>
        <ecNumber evidence="6">4.1.2.25</ecNumber>
    </recommendedName>
</protein>
<dbReference type="SUPFAM" id="SSF55620">
    <property type="entry name" value="Tetrahydrobiopterin biosynthesis enzymes-like"/>
    <property type="match status" value="1"/>
</dbReference>
<comment type="caution">
    <text evidence="8">The sequence shown here is derived from an EMBL/GenBank/DDBJ whole genome shotgun (WGS) entry which is preliminary data.</text>
</comment>
<evidence type="ECO:0000256" key="6">
    <source>
        <dbReference type="RuleBase" id="RU362079"/>
    </source>
</evidence>
<comment type="similarity">
    <text evidence="3 6">Belongs to the DHNA family.</text>
</comment>
<dbReference type="InterPro" id="IPR006156">
    <property type="entry name" value="Dihydroneopterin_aldolase"/>
</dbReference>